<proteinExistence type="predicted"/>
<evidence type="ECO:0000256" key="1">
    <source>
        <dbReference type="SAM" id="SignalP"/>
    </source>
</evidence>
<feature type="chain" id="PRO_5016648025" evidence="1">
    <location>
        <begin position="17"/>
        <end position="235"/>
    </location>
</feature>
<keyword evidence="1" id="KW-0732">Signal</keyword>
<dbReference type="InterPro" id="IPR038955">
    <property type="entry name" value="PriA/CPL1_fungi"/>
</dbReference>
<gene>
    <name evidence="3" type="primary">priA_1</name>
    <name evidence="3" type="ORF">Hypma_010884</name>
</gene>
<dbReference type="AlphaFoldDB" id="A0A369JTD0"/>
<name>A0A369JTD0_HYPMA</name>
<evidence type="ECO:0000259" key="2">
    <source>
        <dbReference type="Pfam" id="PF21671"/>
    </source>
</evidence>
<comment type="caution">
    <text evidence="3">The sequence shown here is derived from an EMBL/GenBank/DDBJ whole genome shotgun (WGS) entry which is preliminary data.</text>
</comment>
<dbReference type="Proteomes" id="UP000076154">
    <property type="component" value="Unassembled WGS sequence"/>
</dbReference>
<feature type="signal peptide" evidence="1">
    <location>
        <begin position="1"/>
        <end position="16"/>
    </location>
</feature>
<dbReference type="EMBL" id="LUEZ02000053">
    <property type="protein sequence ID" value="RDB21986.1"/>
    <property type="molecule type" value="Genomic_DNA"/>
</dbReference>
<reference evidence="3" key="1">
    <citation type="submission" date="2018-04" db="EMBL/GenBank/DDBJ databases">
        <title>Whole genome sequencing of Hypsizygus marmoreus.</title>
        <authorList>
            <person name="Choi I.-G."/>
            <person name="Min B."/>
            <person name="Kim J.-G."/>
            <person name="Kim S."/>
            <person name="Oh Y.-L."/>
            <person name="Kong W.-S."/>
            <person name="Park H."/>
            <person name="Jeong J."/>
            <person name="Song E.-S."/>
        </authorList>
    </citation>
    <scope>NUCLEOTIDE SEQUENCE [LARGE SCALE GENOMIC DNA]</scope>
    <source>
        <strain evidence="3">51987-8</strain>
    </source>
</reference>
<dbReference type="OrthoDB" id="439917at2759"/>
<organism evidence="3 4">
    <name type="scientific">Hypsizygus marmoreus</name>
    <name type="common">White beech mushroom</name>
    <name type="synonym">Agaricus marmoreus</name>
    <dbReference type="NCBI Taxonomy" id="39966"/>
    <lineage>
        <taxon>Eukaryota</taxon>
        <taxon>Fungi</taxon>
        <taxon>Dikarya</taxon>
        <taxon>Basidiomycota</taxon>
        <taxon>Agaricomycotina</taxon>
        <taxon>Agaricomycetes</taxon>
        <taxon>Agaricomycetidae</taxon>
        <taxon>Agaricales</taxon>
        <taxon>Tricholomatineae</taxon>
        <taxon>Lyophyllaceae</taxon>
        <taxon>Hypsizygus</taxon>
    </lineage>
</organism>
<evidence type="ECO:0000313" key="4">
    <source>
        <dbReference type="Proteomes" id="UP000076154"/>
    </source>
</evidence>
<feature type="domain" description="Protein CPL1-like" evidence="2">
    <location>
        <begin position="148"/>
        <end position="214"/>
    </location>
</feature>
<keyword evidence="4" id="KW-1185">Reference proteome</keyword>
<dbReference type="InterPro" id="IPR048661">
    <property type="entry name" value="CPL1-like"/>
</dbReference>
<dbReference type="PANTHER" id="PTHR35192">
    <property type="entry name" value="PROTEIN, PUTATIVE-RELATED"/>
    <property type="match status" value="1"/>
</dbReference>
<dbReference type="InParanoid" id="A0A369JTD0"/>
<dbReference type="STRING" id="39966.A0A369JTD0"/>
<protein>
    <submittedName>
        <fullName evidence="3">Protein priA</fullName>
    </submittedName>
</protein>
<dbReference type="PANTHER" id="PTHR35192:SF2">
    <property type="entry name" value="APPLE DOMAIN-CONTAINING PROTEIN"/>
    <property type="match status" value="1"/>
</dbReference>
<accession>A0A369JTD0</accession>
<evidence type="ECO:0000313" key="3">
    <source>
        <dbReference type="EMBL" id="RDB21986.1"/>
    </source>
</evidence>
<dbReference type="Pfam" id="PF21671">
    <property type="entry name" value="CPL1-like"/>
    <property type="match status" value="1"/>
</dbReference>
<sequence length="235" mass="24425">MRFLLVSVFSLPLVSALLLGVAGLNTLFDRADITSDVCSAVNGMLAVTNPWNPSTTIVMGSINACLCISTLPSFIATNSVAISASALVGKAEATSALTKMINTSTGHKTCHYPPHSVPACQPGNACGFTCKDGGQTACGVISRNAKSWECIDTQNDLESCGGCIIPLHSQLSSPEGEDCTAIPGVSDVSCIRGGCVVHRCRPGYDINSTGSSCVYVEEKDPVILAAQYGLEHIPL</sequence>